<name>A0AAE9W9X3_9SCHI</name>
<dbReference type="AlphaFoldDB" id="A0AAE9W9X3"/>
<feature type="signal peptide" evidence="1">
    <location>
        <begin position="1"/>
        <end position="18"/>
    </location>
</feature>
<dbReference type="Proteomes" id="UP001212411">
    <property type="component" value="Chromosome 1"/>
</dbReference>
<dbReference type="EMBL" id="CP115611">
    <property type="protein sequence ID" value="WBW72386.1"/>
    <property type="molecule type" value="Genomic_DNA"/>
</dbReference>
<feature type="chain" id="PRO_5041972988" evidence="1">
    <location>
        <begin position="19"/>
        <end position="271"/>
    </location>
</feature>
<dbReference type="KEGG" id="som:SOMG_00035"/>
<protein>
    <submittedName>
        <fullName evidence="2">Uncharacterized protein</fullName>
    </submittedName>
</protein>
<sequence>MKTSIFLIYFVWFSLGWAIPSKFLSTNDNVNNVETVDYPFYVQKFPYSKNCRGNVSFIMNPPTAGGESFSLSTDYAGSILTVPYNRSSITCTQINAKRKKCYKGTARKCTKIPNFNATVSVFMRDSSHKHINASGISQSYYMLTPNMTYAYSNYTYGLDANGTLSKYDYYLYPCDGNQTCQLRYQKDELWQNDQNLQDEFWQFLDPEIYNEDNFLRSLNAQVNASRKRSNLPYKAPNLKTPVSHKSSASFIRAGKFLYIFLALVTTFSTIL</sequence>
<dbReference type="RefSeq" id="XP_056036629.1">
    <property type="nucleotide sequence ID" value="XM_056178834.1"/>
</dbReference>
<dbReference type="GeneID" id="80873523"/>
<accession>A0AAE9W9X3</accession>
<proteinExistence type="predicted"/>
<evidence type="ECO:0000313" key="2">
    <source>
        <dbReference type="EMBL" id="WBW72386.1"/>
    </source>
</evidence>
<gene>
    <name evidence="2" type="ORF">SOMG_00035</name>
</gene>
<keyword evidence="1" id="KW-0732">Signal</keyword>
<evidence type="ECO:0000256" key="1">
    <source>
        <dbReference type="SAM" id="SignalP"/>
    </source>
</evidence>
<reference evidence="2 3" key="1">
    <citation type="journal article" date="2023" name="G3 (Bethesda)">
        <title>A high-quality reference genome for the fission yeast Schizosaccharomyces osmophilus.</title>
        <authorList>
            <person name="Jia G.S."/>
            <person name="Zhang W.C."/>
            <person name="Liang Y."/>
            <person name="Liu X.H."/>
            <person name="Rhind N."/>
            <person name="Pidoux A."/>
            <person name="Brysch-Herzberg M."/>
            <person name="Du L.L."/>
        </authorList>
    </citation>
    <scope>NUCLEOTIDE SEQUENCE [LARGE SCALE GENOMIC DNA]</scope>
    <source>
        <strain evidence="2 3">CBS 15793</strain>
    </source>
</reference>
<evidence type="ECO:0000313" key="3">
    <source>
        <dbReference type="Proteomes" id="UP001212411"/>
    </source>
</evidence>
<keyword evidence="3" id="KW-1185">Reference proteome</keyword>
<organism evidence="2 3">
    <name type="scientific">Schizosaccharomyces osmophilus</name>
    <dbReference type="NCBI Taxonomy" id="2545709"/>
    <lineage>
        <taxon>Eukaryota</taxon>
        <taxon>Fungi</taxon>
        <taxon>Dikarya</taxon>
        <taxon>Ascomycota</taxon>
        <taxon>Taphrinomycotina</taxon>
        <taxon>Schizosaccharomycetes</taxon>
        <taxon>Schizosaccharomycetales</taxon>
        <taxon>Schizosaccharomycetaceae</taxon>
        <taxon>Schizosaccharomyces</taxon>
    </lineage>
</organism>